<evidence type="ECO:0000256" key="2">
    <source>
        <dbReference type="ARBA" id="ARBA00022576"/>
    </source>
</evidence>
<accession>A0ABW5E625</accession>
<keyword evidence="4 5" id="KW-0663">Pyridoxal phosphate</keyword>
<keyword evidence="2 6" id="KW-0032">Aminotransferase</keyword>
<proteinExistence type="inferred from homology"/>
<protein>
    <submittedName>
        <fullName evidence="6">Aspartate aminotransferase family protein</fullName>
    </submittedName>
</protein>
<dbReference type="InterPro" id="IPR005814">
    <property type="entry name" value="Aminotrans_3"/>
</dbReference>
<keyword evidence="3" id="KW-0808">Transferase</keyword>
<comment type="cofactor">
    <cofactor evidence="1">
        <name>pyridoxal 5'-phosphate</name>
        <dbReference type="ChEBI" id="CHEBI:597326"/>
    </cofactor>
</comment>
<organism evidence="6 7">
    <name type="scientific">Rubritalea spongiae</name>
    <dbReference type="NCBI Taxonomy" id="430797"/>
    <lineage>
        <taxon>Bacteria</taxon>
        <taxon>Pseudomonadati</taxon>
        <taxon>Verrucomicrobiota</taxon>
        <taxon>Verrucomicrobiia</taxon>
        <taxon>Verrucomicrobiales</taxon>
        <taxon>Rubritaleaceae</taxon>
        <taxon>Rubritalea</taxon>
    </lineage>
</organism>
<comment type="caution">
    <text evidence="6">The sequence shown here is derived from an EMBL/GenBank/DDBJ whole genome shotgun (WGS) entry which is preliminary data.</text>
</comment>
<dbReference type="EMBL" id="JBHUJC010000018">
    <property type="protein sequence ID" value="MFD2275909.1"/>
    <property type="molecule type" value="Genomic_DNA"/>
</dbReference>
<dbReference type="InterPro" id="IPR015422">
    <property type="entry name" value="PyrdxlP-dep_Trfase_small"/>
</dbReference>
<dbReference type="InterPro" id="IPR050103">
    <property type="entry name" value="Class-III_PLP-dep_AT"/>
</dbReference>
<dbReference type="InterPro" id="IPR049704">
    <property type="entry name" value="Aminotrans_3_PPA_site"/>
</dbReference>
<evidence type="ECO:0000256" key="1">
    <source>
        <dbReference type="ARBA" id="ARBA00001933"/>
    </source>
</evidence>
<gene>
    <name evidence="6" type="ORF">ACFSQZ_05465</name>
</gene>
<comment type="similarity">
    <text evidence="5">Belongs to the class-III pyridoxal-phosphate-dependent aminotransferase family.</text>
</comment>
<dbReference type="PANTHER" id="PTHR11986">
    <property type="entry name" value="AMINOTRANSFERASE CLASS III"/>
    <property type="match status" value="1"/>
</dbReference>
<dbReference type="InterPro" id="IPR015424">
    <property type="entry name" value="PyrdxlP-dep_Trfase"/>
</dbReference>
<dbReference type="CDD" id="cd00610">
    <property type="entry name" value="OAT_like"/>
    <property type="match status" value="1"/>
</dbReference>
<evidence type="ECO:0000256" key="5">
    <source>
        <dbReference type="RuleBase" id="RU003560"/>
    </source>
</evidence>
<dbReference type="Pfam" id="PF00202">
    <property type="entry name" value="Aminotran_3"/>
    <property type="match status" value="1"/>
</dbReference>
<evidence type="ECO:0000256" key="4">
    <source>
        <dbReference type="ARBA" id="ARBA00022898"/>
    </source>
</evidence>
<evidence type="ECO:0000256" key="3">
    <source>
        <dbReference type="ARBA" id="ARBA00022679"/>
    </source>
</evidence>
<sequence length="482" mass="52699">MRTKDSMLFDEMQEVFSEKLAISEGNLVVILMLIRMMCAAMLPELKTSIPGPRSVELAAELRKYESHNVTYVAEDWPIFWERAEGSSVWDADGNRYIDVTSAFGVAGLGHTHEVLRDAMVEQSGKLMHAMGDVHPTELKIEVCKRLSELTFERWGKGGGKTVLANSGFEAVETALKTAFIATGKAGVLHFKNGYHGLGYGALLGSGFDKFRGPFDPQLANVRYELDFPRTEEDLAILRQQLAGLLSEGIGALLLEPMQGRGGKVIPPIGFLKILREWADTHGVVLIFDEIYSGFNRTGRLFACEWEGVFPDLICVGKALSGGYPISACVGLPSVMDKWPVSPGEALHTSTFLGNPVGCAMAVEALKMHADPLLAANVERQGNELISMLEEIDSPLIHEVRGRGLMIGVELRHPDGQPAGDVAGQLLGQMLERGVVMLADGPDGNILAFTPPFYITLGELVYVVQQLTELLRDHEHGALRLPY</sequence>
<name>A0ABW5E625_9BACT</name>
<evidence type="ECO:0000313" key="6">
    <source>
        <dbReference type="EMBL" id="MFD2275909.1"/>
    </source>
</evidence>
<dbReference type="Gene3D" id="3.90.1150.10">
    <property type="entry name" value="Aspartate Aminotransferase, domain 1"/>
    <property type="match status" value="1"/>
</dbReference>
<dbReference type="Proteomes" id="UP001597297">
    <property type="component" value="Unassembled WGS sequence"/>
</dbReference>
<dbReference type="PANTHER" id="PTHR11986:SF79">
    <property type="entry name" value="ACETYLORNITHINE AMINOTRANSFERASE, MITOCHONDRIAL"/>
    <property type="match status" value="1"/>
</dbReference>
<dbReference type="SUPFAM" id="SSF53383">
    <property type="entry name" value="PLP-dependent transferases"/>
    <property type="match status" value="1"/>
</dbReference>
<dbReference type="InterPro" id="IPR015421">
    <property type="entry name" value="PyrdxlP-dep_Trfase_major"/>
</dbReference>
<evidence type="ECO:0000313" key="7">
    <source>
        <dbReference type="Proteomes" id="UP001597297"/>
    </source>
</evidence>
<reference evidence="7" key="1">
    <citation type="journal article" date="2019" name="Int. J. Syst. Evol. Microbiol.">
        <title>The Global Catalogue of Microorganisms (GCM) 10K type strain sequencing project: providing services to taxonomists for standard genome sequencing and annotation.</title>
        <authorList>
            <consortium name="The Broad Institute Genomics Platform"/>
            <consortium name="The Broad Institute Genome Sequencing Center for Infectious Disease"/>
            <person name="Wu L."/>
            <person name="Ma J."/>
        </authorList>
    </citation>
    <scope>NUCLEOTIDE SEQUENCE [LARGE SCALE GENOMIC DNA]</scope>
    <source>
        <strain evidence="7">JCM 16545</strain>
    </source>
</reference>
<dbReference type="PIRSF" id="PIRSF000521">
    <property type="entry name" value="Transaminase_4ab_Lys_Orn"/>
    <property type="match status" value="1"/>
</dbReference>
<dbReference type="GO" id="GO:0008483">
    <property type="term" value="F:transaminase activity"/>
    <property type="evidence" value="ECO:0007669"/>
    <property type="project" value="UniProtKB-KW"/>
</dbReference>
<dbReference type="PROSITE" id="PS00600">
    <property type="entry name" value="AA_TRANSFER_CLASS_3"/>
    <property type="match status" value="1"/>
</dbReference>
<dbReference type="Gene3D" id="3.40.640.10">
    <property type="entry name" value="Type I PLP-dependent aspartate aminotransferase-like (Major domain)"/>
    <property type="match status" value="1"/>
</dbReference>
<keyword evidence="7" id="KW-1185">Reference proteome</keyword>